<organism evidence="8 9">
    <name type="scientific">Suicoccus acidiformans</name>
    <dbReference type="NCBI Taxonomy" id="2036206"/>
    <lineage>
        <taxon>Bacteria</taxon>
        <taxon>Bacillati</taxon>
        <taxon>Bacillota</taxon>
        <taxon>Bacilli</taxon>
        <taxon>Lactobacillales</taxon>
        <taxon>Aerococcaceae</taxon>
        <taxon>Suicoccus</taxon>
    </lineage>
</organism>
<gene>
    <name evidence="8" type="ORF">CL176_07360</name>
</gene>
<dbReference type="RefSeq" id="WP_118990728.1">
    <property type="nucleotide sequence ID" value="NZ_CP023434.1"/>
</dbReference>
<dbReference type="InterPro" id="IPR036390">
    <property type="entry name" value="WH_DNA-bd_sf"/>
</dbReference>
<comment type="similarity">
    <text evidence="1">In the C-terminal section; belongs to the class-I pyridoxal-phosphate-dependent aminotransferase family.</text>
</comment>
<dbReference type="CDD" id="cd07377">
    <property type="entry name" value="WHTH_GntR"/>
    <property type="match status" value="1"/>
</dbReference>
<keyword evidence="6" id="KW-0804">Transcription</keyword>
<dbReference type="InterPro" id="IPR004839">
    <property type="entry name" value="Aminotransferase_I/II_large"/>
</dbReference>
<dbReference type="AlphaFoldDB" id="A0A347WL71"/>
<dbReference type="SMART" id="SM00345">
    <property type="entry name" value="HTH_GNTR"/>
    <property type="match status" value="1"/>
</dbReference>
<evidence type="ECO:0000256" key="4">
    <source>
        <dbReference type="ARBA" id="ARBA00023015"/>
    </source>
</evidence>
<evidence type="ECO:0000313" key="9">
    <source>
        <dbReference type="Proteomes" id="UP000263232"/>
    </source>
</evidence>
<keyword evidence="2" id="KW-0808">Transferase</keyword>
<dbReference type="InterPro" id="IPR000524">
    <property type="entry name" value="Tscrpt_reg_HTH_GntR"/>
</dbReference>
<evidence type="ECO:0000256" key="6">
    <source>
        <dbReference type="ARBA" id="ARBA00023163"/>
    </source>
</evidence>
<keyword evidence="9" id="KW-1185">Reference proteome</keyword>
<dbReference type="GO" id="GO:0003677">
    <property type="term" value="F:DNA binding"/>
    <property type="evidence" value="ECO:0007669"/>
    <property type="project" value="UniProtKB-KW"/>
</dbReference>
<dbReference type="SUPFAM" id="SSF53383">
    <property type="entry name" value="PLP-dependent transferases"/>
    <property type="match status" value="1"/>
</dbReference>
<protein>
    <recommendedName>
        <fullName evidence="7">HTH gntR-type domain-containing protein</fullName>
    </recommendedName>
</protein>
<dbReference type="GO" id="GO:0030170">
    <property type="term" value="F:pyridoxal phosphate binding"/>
    <property type="evidence" value="ECO:0007669"/>
    <property type="project" value="InterPro"/>
</dbReference>
<sequence>MLIPLNPHSSTPLYIQVYQALKGRILDNSLPYESKLPSKRHFAQLNGISQNTVLKAYEQLMDEGYIYAHERRGYFVSDVKHHFILEASPPENQPLPAETKAESDLLDLSRSNPDPELFPFDQFRKLYQKHLNTKEANLLGATDAQGLLSLRQALVSYLQEARGVPATAQQIVLGPSTQALLQLLLPLLAHQESIGIENPGYHRLNPLFKEYGLTLIPLTVHEDGIDLAEVMSYAPDLLFLTPSHQFPTGSIMPIEKRLDLLHWVQTNPERYIIEDDYDSEFKYSGIPVPALVSLDQAQRVIYMGSFSRNLAPSLRLSYMVLPPKLIEDFQAHYPYLAPSLSTLEQYVLADYIQSGKLERHLNKARSFYKKKRDALLHTIQRLDPEAIISGDQAGLHILFQPSIAFDEGQVRQKALANGVKLTFLSDYRFQTERPSPSYIFLSFSAVAMHEIEPLIEQIYQWLA</sequence>
<dbReference type="InterPro" id="IPR015421">
    <property type="entry name" value="PyrdxlP-dep_Trfase_major"/>
</dbReference>
<reference evidence="8 9" key="1">
    <citation type="submission" date="2017-09" db="EMBL/GenBank/DDBJ databases">
        <title>Complete genome sequence of Oxytococcus suis strain ZY16052.</title>
        <authorList>
            <person name="Li F."/>
        </authorList>
    </citation>
    <scope>NUCLEOTIDE SEQUENCE [LARGE SCALE GENOMIC DNA]</scope>
    <source>
        <strain evidence="8 9">ZY16052</strain>
    </source>
</reference>
<name>A0A347WL71_9LACT</name>
<dbReference type="InterPro" id="IPR015424">
    <property type="entry name" value="PyrdxlP-dep_Trfase"/>
</dbReference>
<dbReference type="OrthoDB" id="9808770at2"/>
<feature type="domain" description="HTH gntR-type" evidence="7">
    <location>
        <begin position="11"/>
        <end position="79"/>
    </location>
</feature>
<dbReference type="Proteomes" id="UP000263232">
    <property type="component" value="Chromosome"/>
</dbReference>
<dbReference type="CDD" id="cd00609">
    <property type="entry name" value="AAT_like"/>
    <property type="match status" value="1"/>
</dbReference>
<dbReference type="Pfam" id="PF00155">
    <property type="entry name" value="Aminotran_1_2"/>
    <property type="match status" value="1"/>
</dbReference>
<keyword evidence="4" id="KW-0805">Transcription regulation</keyword>
<evidence type="ECO:0000256" key="2">
    <source>
        <dbReference type="ARBA" id="ARBA00022576"/>
    </source>
</evidence>
<keyword evidence="2" id="KW-0032">Aminotransferase</keyword>
<dbReference type="GO" id="GO:0003700">
    <property type="term" value="F:DNA-binding transcription factor activity"/>
    <property type="evidence" value="ECO:0007669"/>
    <property type="project" value="InterPro"/>
</dbReference>
<evidence type="ECO:0000313" key="8">
    <source>
        <dbReference type="EMBL" id="AXY25828.1"/>
    </source>
</evidence>
<dbReference type="PANTHER" id="PTHR46577:SF1">
    <property type="entry name" value="HTH-TYPE TRANSCRIPTIONAL REGULATORY PROTEIN GABR"/>
    <property type="match status" value="1"/>
</dbReference>
<keyword evidence="5" id="KW-0238">DNA-binding</keyword>
<dbReference type="Pfam" id="PF00392">
    <property type="entry name" value="GntR"/>
    <property type="match status" value="1"/>
</dbReference>
<evidence type="ECO:0000259" key="7">
    <source>
        <dbReference type="PROSITE" id="PS50949"/>
    </source>
</evidence>
<dbReference type="Gene3D" id="1.10.10.10">
    <property type="entry name" value="Winged helix-like DNA-binding domain superfamily/Winged helix DNA-binding domain"/>
    <property type="match status" value="1"/>
</dbReference>
<dbReference type="SUPFAM" id="SSF46785">
    <property type="entry name" value="Winged helix' DNA-binding domain"/>
    <property type="match status" value="1"/>
</dbReference>
<dbReference type="Gene3D" id="3.40.640.10">
    <property type="entry name" value="Type I PLP-dependent aspartate aminotransferase-like (Major domain)"/>
    <property type="match status" value="1"/>
</dbReference>
<accession>A0A347WL71</accession>
<dbReference type="GO" id="GO:0008483">
    <property type="term" value="F:transaminase activity"/>
    <property type="evidence" value="ECO:0007669"/>
    <property type="project" value="UniProtKB-KW"/>
</dbReference>
<dbReference type="InterPro" id="IPR051446">
    <property type="entry name" value="HTH_trans_reg/aminotransferase"/>
</dbReference>
<evidence type="ECO:0000256" key="1">
    <source>
        <dbReference type="ARBA" id="ARBA00005384"/>
    </source>
</evidence>
<dbReference type="PANTHER" id="PTHR46577">
    <property type="entry name" value="HTH-TYPE TRANSCRIPTIONAL REGULATORY PROTEIN GABR"/>
    <property type="match status" value="1"/>
</dbReference>
<dbReference type="EMBL" id="CP023434">
    <property type="protein sequence ID" value="AXY25828.1"/>
    <property type="molecule type" value="Genomic_DNA"/>
</dbReference>
<dbReference type="KEGG" id="abae:CL176_07360"/>
<evidence type="ECO:0000256" key="3">
    <source>
        <dbReference type="ARBA" id="ARBA00022898"/>
    </source>
</evidence>
<proteinExistence type="inferred from homology"/>
<keyword evidence="3" id="KW-0663">Pyridoxal phosphate</keyword>
<dbReference type="InterPro" id="IPR036388">
    <property type="entry name" value="WH-like_DNA-bd_sf"/>
</dbReference>
<dbReference type="PROSITE" id="PS50949">
    <property type="entry name" value="HTH_GNTR"/>
    <property type="match status" value="1"/>
</dbReference>
<evidence type="ECO:0000256" key="5">
    <source>
        <dbReference type="ARBA" id="ARBA00023125"/>
    </source>
</evidence>